<keyword evidence="2" id="KW-0732">Signal</keyword>
<evidence type="ECO:0000313" key="3">
    <source>
        <dbReference type="EMBL" id="MFC5848416.1"/>
    </source>
</evidence>
<dbReference type="Proteomes" id="UP001595979">
    <property type="component" value="Unassembled WGS sequence"/>
</dbReference>
<comment type="caution">
    <text evidence="3">The sequence shown here is derived from an EMBL/GenBank/DDBJ whole genome shotgun (WGS) entry which is preliminary data.</text>
</comment>
<organism evidence="3 4">
    <name type="scientific">Deinococcus petrolearius</name>
    <dbReference type="NCBI Taxonomy" id="1751295"/>
    <lineage>
        <taxon>Bacteria</taxon>
        <taxon>Thermotogati</taxon>
        <taxon>Deinococcota</taxon>
        <taxon>Deinococci</taxon>
        <taxon>Deinococcales</taxon>
        <taxon>Deinococcaceae</taxon>
        <taxon>Deinococcus</taxon>
    </lineage>
</organism>
<proteinExistence type="predicted"/>
<gene>
    <name evidence="3" type="ORF">ACFPQ6_08850</name>
</gene>
<dbReference type="InterPro" id="IPR006311">
    <property type="entry name" value="TAT_signal"/>
</dbReference>
<reference evidence="4" key="1">
    <citation type="journal article" date="2019" name="Int. J. Syst. Evol. Microbiol.">
        <title>The Global Catalogue of Microorganisms (GCM) 10K type strain sequencing project: providing services to taxonomists for standard genome sequencing and annotation.</title>
        <authorList>
            <consortium name="The Broad Institute Genomics Platform"/>
            <consortium name="The Broad Institute Genome Sequencing Center for Infectious Disease"/>
            <person name="Wu L."/>
            <person name="Ma J."/>
        </authorList>
    </citation>
    <scope>NUCLEOTIDE SEQUENCE [LARGE SCALE GENOMIC DNA]</scope>
    <source>
        <strain evidence="4">CGMCC 1.15053</strain>
    </source>
</reference>
<evidence type="ECO:0000313" key="4">
    <source>
        <dbReference type="Proteomes" id="UP001595979"/>
    </source>
</evidence>
<evidence type="ECO:0000256" key="2">
    <source>
        <dbReference type="SAM" id="SignalP"/>
    </source>
</evidence>
<dbReference type="PROSITE" id="PS51318">
    <property type="entry name" value="TAT"/>
    <property type="match status" value="1"/>
</dbReference>
<name>A0ABW1DIG1_9DEIO</name>
<dbReference type="EMBL" id="JBHSOH010000007">
    <property type="protein sequence ID" value="MFC5848416.1"/>
    <property type="molecule type" value="Genomic_DNA"/>
</dbReference>
<evidence type="ECO:0000256" key="1">
    <source>
        <dbReference type="SAM" id="MobiDB-lite"/>
    </source>
</evidence>
<protein>
    <submittedName>
        <fullName evidence="3">Uncharacterized protein</fullName>
    </submittedName>
</protein>
<keyword evidence="4" id="KW-1185">Reference proteome</keyword>
<feature type="signal peptide" evidence="2">
    <location>
        <begin position="1"/>
        <end position="24"/>
    </location>
</feature>
<feature type="compositionally biased region" description="Low complexity" evidence="1">
    <location>
        <begin position="29"/>
        <end position="42"/>
    </location>
</feature>
<dbReference type="RefSeq" id="WP_380048451.1">
    <property type="nucleotide sequence ID" value="NZ_JBHSOH010000007.1"/>
</dbReference>
<feature type="chain" id="PRO_5045063371" evidence="2">
    <location>
        <begin position="25"/>
        <end position="286"/>
    </location>
</feature>
<sequence>MTRNRCALLGLCALLLAAPVTSGAAAQTATATTPGTAQGSPAPTSPLPTSPAPAQVRPVPASTAPVLSISAPVGTAAEYVTTVSTRLSVSDVQVRALPGGGATEADLNAARRAFAGGAGALDRTQVQQGKAFLRVAGRQPDGPVRLVTTLVQGGAGSPAVTVDTQALLGGLIGPLTGGALGQLRASPLSVATTTTYRGSGPQGQAQFDTRAAGRWTFRTAGGPKSPELTFELSDLNASGTASYRRDGLPEAATQRQRLRLNATFRQGGVQVQLVMTLDQTVSLTPR</sequence>
<accession>A0ABW1DIG1</accession>
<feature type="region of interest" description="Disordered" evidence="1">
    <location>
        <begin position="29"/>
        <end position="59"/>
    </location>
</feature>